<gene>
    <name evidence="6" type="ORF">I302_05370</name>
    <name evidence="7" type="ORF">I302_106246</name>
</gene>
<dbReference type="InterPro" id="IPR001129">
    <property type="entry name" value="Membr-assoc_MAPEG"/>
</dbReference>
<keyword evidence="2 5" id="KW-0812">Transmembrane</keyword>
<dbReference type="EMBL" id="KI894021">
    <property type="protein sequence ID" value="OCF25550.1"/>
    <property type="molecule type" value="Genomic_DNA"/>
</dbReference>
<feature type="transmembrane region" description="Helical" evidence="5">
    <location>
        <begin position="12"/>
        <end position="32"/>
    </location>
</feature>
<evidence type="ECO:0000256" key="5">
    <source>
        <dbReference type="SAM" id="Phobius"/>
    </source>
</evidence>
<keyword evidence="4 5" id="KW-0472">Membrane</keyword>
<dbReference type="PANTHER" id="PTHR35371:SF1">
    <property type="entry name" value="BLR7753 PROTEIN"/>
    <property type="match status" value="1"/>
</dbReference>
<dbReference type="AlphaFoldDB" id="A0A1B9G3G1"/>
<dbReference type="Gene3D" id="1.20.120.550">
    <property type="entry name" value="Membrane associated eicosanoid/glutathione metabolism-like domain"/>
    <property type="match status" value="1"/>
</dbReference>
<dbReference type="Proteomes" id="UP000092730">
    <property type="component" value="Chromosome 4"/>
</dbReference>
<feature type="transmembrane region" description="Helical" evidence="5">
    <location>
        <begin position="130"/>
        <end position="151"/>
    </location>
</feature>
<dbReference type="RefSeq" id="XP_019046620.1">
    <property type="nucleotide sequence ID" value="XM_019191990.1"/>
</dbReference>
<protein>
    <submittedName>
        <fullName evidence="6">Uncharacterized protein</fullName>
    </submittedName>
</protein>
<evidence type="ECO:0000313" key="6">
    <source>
        <dbReference type="EMBL" id="OCF25550.1"/>
    </source>
</evidence>
<evidence type="ECO:0000313" key="7">
    <source>
        <dbReference type="EMBL" id="WVW84216.1"/>
    </source>
</evidence>
<comment type="subcellular location">
    <subcellularLocation>
        <location evidence="1">Membrane</location>
    </subcellularLocation>
</comment>
<evidence type="ECO:0000256" key="1">
    <source>
        <dbReference type="ARBA" id="ARBA00004370"/>
    </source>
</evidence>
<evidence type="ECO:0000256" key="3">
    <source>
        <dbReference type="ARBA" id="ARBA00022989"/>
    </source>
</evidence>
<dbReference type="OrthoDB" id="2122304at2759"/>
<reference evidence="6" key="1">
    <citation type="submission" date="2013-07" db="EMBL/GenBank/DDBJ databases">
        <title>The Genome Sequence of Cryptococcus bestiolae CBS10118.</title>
        <authorList>
            <consortium name="The Broad Institute Genome Sequencing Platform"/>
            <person name="Cuomo C."/>
            <person name="Litvintseva A."/>
            <person name="Chen Y."/>
            <person name="Heitman J."/>
            <person name="Sun S."/>
            <person name="Springer D."/>
            <person name="Dromer F."/>
            <person name="Young S.K."/>
            <person name="Zeng Q."/>
            <person name="Gargeya S."/>
            <person name="Fitzgerald M."/>
            <person name="Abouelleil A."/>
            <person name="Alvarado L."/>
            <person name="Berlin A.M."/>
            <person name="Chapman S.B."/>
            <person name="Dewar J."/>
            <person name="Goldberg J."/>
            <person name="Griggs A."/>
            <person name="Gujja S."/>
            <person name="Hansen M."/>
            <person name="Howarth C."/>
            <person name="Imamovic A."/>
            <person name="Larimer J."/>
            <person name="McCowan C."/>
            <person name="Murphy C."/>
            <person name="Pearson M."/>
            <person name="Priest M."/>
            <person name="Roberts A."/>
            <person name="Saif S."/>
            <person name="Shea T."/>
            <person name="Sykes S."/>
            <person name="Wortman J."/>
            <person name="Nusbaum C."/>
            <person name="Birren B."/>
        </authorList>
    </citation>
    <scope>NUCLEOTIDE SEQUENCE [LARGE SCALE GENOMIC DNA]</scope>
    <source>
        <strain evidence="6">CBS 10118</strain>
    </source>
</reference>
<name>A0A1B9G3G1_9TREE</name>
<dbReference type="PANTHER" id="PTHR35371">
    <property type="entry name" value="INNER MEMBRANE PROTEIN"/>
    <property type="match status" value="1"/>
</dbReference>
<dbReference type="KEGG" id="kbi:30209769"/>
<dbReference type="EMBL" id="CP144544">
    <property type="protein sequence ID" value="WVW84216.1"/>
    <property type="molecule type" value="Genomic_DNA"/>
</dbReference>
<evidence type="ECO:0000313" key="8">
    <source>
        <dbReference type="Proteomes" id="UP000092730"/>
    </source>
</evidence>
<evidence type="ECO:0000256" key="2">
    <source>
        <dbReference type="ARBA" id="ARBA00022692"/>
    </source>
</evidence>
<sequence>MSAIGLNLTNNFSLYAVPAAWVVAMVPHFYAISLYNSEKAPGSADWDNRAPKKNIANIKEGKLSPEAQGKFLRAEAAQENAFQNLPLFAAAILAGNFAKLSPSTLNTTAAVYIVSRIAYTLVYINNTTAFAANLRSVTFLTGIATWMSLFVRAGNKLF</sequence>
<dbReference type="InterPro" id="IPR023352">
    <property type="entry name" value="MAPEG-like_dom_sf"/>
</dbReference>
<evidence type="ECO:0000256" key="4">
    <source>
        <dbReference type="ARBA" id="ARBA00023136"/>
    </source>
</evidence>
<reference evidence="7" key="4">
    <citation type="submission" date="2024-02" db="EMBL/GenBank/DDBJ databases">
        <title>Comparative genomics of Cryptococcus and Kwoniella reveals pathogenesis evolution and contrasting modes of karyotype evolution via chromosome fusion or intercentromeric recombination.</title>
        <authorList>
            <person name="Coelho M.A."/>
            <person name="David-Palma M."/>
            <person name="Shea T."/>
            <person name="Bowers K."/>
            <person name="McGinley-Smith S."/>
            <person name="Mohammad A.W."/>
            <person name="Gnirke A."/>
            <person name="Yurkov A.M."/>
            <person name="Nowrousian M."/>
            <person name="Sun S."/>
            <person name="Cuomo C.A."/>
            <person name="Heitman J."/>
        </authorList>
    </citation>
    <scope>NUCLEOTIDE SEQUENCE</scope>
    <source>
        <strain evidence="7">CBS 10118</strain>
    </source>
</reference>
<dbReference type="GO" id="GO:0016020">
    <property type="term" value="C:membrane"/>
    <property type="evidence" value="ECO:0007669"/>
    <property type="project" value="UniProtKB-SubCell"/>
</dbReference>
<keyword evidence="3 5" id="KW-1133">Transmembrane helix</keyword>
<reference evidence="6" key="3">
    <citation type="submission" date="2014-01" db="EMBL/GenBank/DDBJ databases">
        <title>Evolution of pathogenesis and genome organization in the Tremellales.</title>
        <authorList>
            <person name="Cuomo C."/>
            <person name="Litvintseva A."/>
            <person name="Heitman J."/>
            <person name="Chen Y."/>
            <person name="Sun S."/>
            <person name="Springer D."/>
            <person name="Dromer F."/>
            <person name="Young S."/>
            <person name="Zeng Q."/>
            <person name="Chapman S."/>
            <person name="Gujja S."/>
            <person name="Saif S."/>
            <person name="Birren B."/>
        </authorList>
    </citation>
    <scope>NUCLEOTIDE SEQUENCE</scope>
    <source>
        <strain evidence="6">CBS 10118</strain>
    </source>
</reference>
<proteinExistence type="predicted"/>
<keyword evidence="8" id="KW-1185">Reference proteome</keyword>
<organism evidence="6">
    <name type="scientific">Kwoniella bestiolae CBS 10118</name>
    <dbReference type="NCBI Taxonomy" id="1296100"/>
    <lineage>
        <taxon>Eukaryota</taxon>
        <taxon>Fungi</taxon>
        <taxon>Dikarya</taxon>
        <taxon>Basidiomycota</taxon>
        <taxon>Agaricomycotina</taxon>
        <taxon>Tremellomycetes</taxon>
        <taxon>Tremellales</taxon>
        <taxon>Cryptococcaceae</taxon>
        <taxon>Kwoniella</taxon>
    </lineage>
</organism>
<feature type="transmembrane region" description="Helical" evidence="5">
    <location>
        <begin position="105"/>
        <end position="124"/>
    </location>
</feature>
<dbReference type="VEuPathDB" id="FungiDB:I302_05370"/>
<dbReference type="SUPFAM" id="SSF161084">
    <property type="entry name" value="MAPEG domain-like"/>
    <property type="match status" value="1"/>
</dbReference>
<reference evidence="7" key="2">
    <citation type="submission" date="2013-07" db="EMBL/GenBank/DDBJ databases">
        <authorList>
            <consortium name="The Broad Institute Genome Sequencing Platform"/>
            <person name="Cuomo C."/>
            <person name="Litvintseva A."/>
            <person name="Chen Y."/>
            <person name="Heitman J."/>
            <person name="Sun S."/>
            <person name="Springer D."/>
            <person name="Dromer F."/>
            <person name="Young S.K."/>
            <person name="Zeng Q."/>
            <person name="Gargeya S."/>
            <person name="Fitzgerald M."/>
            <person name="Abouelleil A."/>
            <person name="Alvarado L."/>
            <person name="Berlin A.M."/>
            <person name="Chapman S.B."/>
            <person name="Dewar J."/>
            <person name="Goldberg J."/>
            <person name="Griggs A."/>
            <person name="Gujja S."/>
            <person name="Hansen M."/>
            <person name="Howarth C."/>
            <person name="Imamovic A."/>
            <person name="Larimer J."/>
            <person name="McCowan C."/>
            <person name="Murphy C."/>
            <person name="Pearson M."/>
            <person name="Priest M."/>
            <person name="Roberts A."/>
            <person name="Saif S."/>
            <person name="Shea T."/>
            <person name="Sykes S."/>
            <person name="Wortman J."/>
            <person name="Nusbaum C."/>
            <person name="Birren B."/>
        </authorList>
    </citation>
    <scope>NUCLEOTIDE SEQUENCE</scope>
    <source>
        <strain evidence="7">CBS 10118</strain>
    </source>
</reference>
<dbReference type="Pfam" id="PF01124">
    <property type="entry name" value="MAPEG"/>
    <property type="match status" value="1"/>
</dbReference>
<dbReference type="GeneID" id="30209769"/>
<accession>A0A1B9G3G1</accession>